<dbReference type="KEGG" id="nse:NSE_0684"/>
<sequence length="60" mass="7272">MCMFWISFFRSVFAEFRGITWPSRREVVSFSLFALSITSIFALLFAFVDYVIFLMIRFFY</sequence>
<gene>
    <name evidence="8 9" type="primary">secE</name>
    <name evidence="9" type="ordered locus">NSE_0684</name>
</gene>
<name>Q2GD84_EHRS3</name>
<organism evidence="9 10">
    <name type="scientific">Ehrlichia sennetsu (strain ATCC VR-367 / Miyayama)</name>
    <name type="common">Neorickettsia sennetsu</name>
    <dbReference type="NCBI Taxonomy" id="222891"/>
    <lineage>
        <taxon>Bacteria</taxon>
        <taxon>Pseudomonadati</taxon>
        <taxon>Pseudomonadota</taxon>
        <taxon>Alphaproteobacteria</taxon>
        <taxon>Rickettsiales</taxon>
        <taxon>Anaplasmataceae</taxon>
        <taxon>Ehrlichia</taxon>
    </lineage>
</organism>
<dbReference type="InterPro" id="IPR005807">
    <property type="entry name" value="SecE_bac"/>
</dbReference>
<comment type="similarity">
    <text evidence="8">Belongs to the SecE/SEC61-gamma family.</text>
</comment>
<dbReference type="NCBIfam" id="TIGR00964">
    <property type="entry name" value="secE_bact"/>
    <property type="match status" value="1"/>
</dbReference>
<dbReference type="AlphaFoldDB" id="Q2GD84"/>
<proteinExistence type="inferred from homology"/>
<dbReference type="GO" id="GO:0008320">
    <property type="term" value="F:protein transmembrane transporter activity"/>
    <property type="evidence" value="ECO:0007669"/>
    <property type="project" value="UniProtKB-UniRule"/>
</dbReference>
<comment type="subunit">
    <text evidence="8">Component of the Sec protein translocase complex. Heterotrimer consisting of SecY, SecE and SecG subunits. The heterotrimers can form oligomers, although 1 heterotrimer is thought to be able to translocate proteins. Interacts with the ribosome. Interacts with SecDF, and other proteins may be involved. Interacts with SecA.</text>
</comment>
<keyword evidence="10" id="KW-1185">Reference proteome</keyword>
<dbReference type="GO" id="GO:0065002">
    <property type="term" value="P:intracellular protein transmembrane transport"/>
    <property type="evidence" value="ECO:0007669"/>
    <property type="project" value="UniProtKB-UniRule"/>
</dbReference>
<keyword evidence="2 8" id="KW-0813">Transport</keyword>
<comment type="function">
    <text evidence="8">Essential subunit of the Sec protein translocation channel SecYEG. Clamps together the 2 halves of SecY. May contact the channel plug during translocation.</text>
</comment>
<evidence type="ECO:0000313" key="9">
    <source>
        <dbReference type="EMBL" id="ABD45777.1"/>
    </source>
</evidence>
<dbReference type="Gene3D" id="1.20.5.1030">
    <property type="entry name" value="Preprotein translocase secy subunit"/>
    <property type="match status" value="1"/>
</dbReference>
<comment type="subcellular location">
    <subcellularLocation>
        <location evidence="8">Cell inner membrane</location>
        <topology evidence="8">Single-pass membrane protein</topology>
    </subcellularLocation>
    <subcellularLocation>
        <location evidence="1">Membrane</location>
    </subcellularLocation>
</comment>
<dbReference type="Proteomes" id="UP000001942">
    <property type="component" value="Chromosome"/>
</dbReference>
<protein>
    <recommendedName>
        <fullName evidence="8">Protein translocase subunit SecE</fullName>
    </recommendedName>
</protein>
<keyword evidence="5 8" id="KW-1133">Transmembrane helix</keyword>
<keyword evidence="7 8" id="KW-0472">Membrane</keyword>
<dbReference type="InterPro" id="IPR038379">
    <property type="entry name" value="SecE_sf"/>
</dbReference>
<evidence type="ECO:0000256" key="8">
    <source>
        <dbReference type="HAMAP-Rule" id="MF_00422"/>
    </source>
</evidence>
<keyword evidence="8" id="KW-1003">Cell membrane</keyword>
<dbReference type="GO" id="GO:0043952">
    <property type="term" value="P:protein transport by the Sec complex"/>
    <property type="evidence" value="ECO:0007669"/>
    <property type="project" value="UniProtKB-UniRule"/>
</dbReference>
<dbReference type="eggNOG" id="COG0690">
    <property type="taxonomic scope" value="Bacteria"/>
</dbReference>
<reference evidence="9 10" key="1">
    <citation type="journal article" date="2006" name="PLoS Genet.">
        <title>Comparative genomics of emerging human ehrlichiosis agents.</title>
        <authorList>
            <person name="Dunning Hotopp J.C."/>
            <person name="Lin M."/>
            <person name="Madupu R."/>
            <person name="Crabtree J."/>
            <person name="Angiuoli S.V."/>
            <person name="Eisen J.A."/>
            <person name="Seshadri R."/>
            <person name="Ren Q."/>
            <person name="Wu M."/>
            <person name="Utterback T.R."/>
            <person name="Smith S."/>
            <person name="Lewis M."/>
            <person name="Khouri H."/>
            <person name="Zhang C."/>
            <person name="Niu H."/>
            <person name="Lin Q."/>
            <person name="Ohashi N."/>
            <person name="Zhi N."/>
            <person name="Nelson W."/>
            <person name="Brinkac L.M."/>
            <person name="Dodson R.J."/>
            <person name="Rosovitz M.J."/>
            <person name="Sundaram J."/>
            <person name="Daugherty S.C."/>
            <person name="Davidsen T."/>
            <person name="Durkin A.S."/>
            <person name="Gwinn M."/>
            <person name="Haft D.H."/>
            <person name="Selengut J.D."/>
            <person name="Sullivan S.A."/>
            <person name="Zafar N."/>
            <person name="Zhou L."/>
            <person name="Benahmed F."/>
            <person name="Forberger H."/>
            <person name="Halpin R."/>
            <person name="Mulligan S."/>
            <person name="Robinson J."/>
            <person name="White O."/>
            <person name="Rikihisa Y."/>
            <person name="Tettelin H."/>
        </authorList>
    </citation>
    <scope>NUCLEOTIDE SEQUENCE [LARGE SCALE GENOMIC DNA]</scope>
    <source>
        <strain evidence="10">ATCC VR-367 / Miyayama</strain>
    </source>
</reference>
<dbReference type="Pfam" id="PF00584">
    <property type="entry name" value="SecE"/>
    <property type="match status" value="1"/>
</dbReference>
<evidence type="ECO:0000256" key="3">
    <source>
        <dbReference type="ARBA" id="ARBA00022692"/>
    </source>
</evidence>
<evidence type="ECO:0000256" key="5">
    <source>
        <dbReference type="ARBA" id="ARBA00022989"/>
    </source>
</evidence>
<evidence type="ECO:0000256" key="7">
    <source>
        <dbReference type="ARBA" id="ARBA00023136"/>
    </source>
</evidence>
<dbReference type="EMBL" id="CP000237">
    <property type="protein sequence ID" value="ABD45777.1"/>
    <property type="molecule type" value="Genomic_DNA"/>
</dbReference>
<accession>Q2GD84</accession>
<keyword evidence="8" id="KW-0997">Cell inner membrane</keyword>
<keyword evidence="4 8" id="KW-0653">Protein transport</keyword>
<evidence type="ECO:0000256" key="1">
    <source>
        <dbReference type="ARBA" id="ARBA00004370"/>
    </source>
</evidence>
<evidence type="ECO:0000313" key="10">
    <source>
        <dbReference type="Proteomes" id="UP000001942"/>
    </source>
</evidence>
<evidence type="ECO:0000256" key="2">
    <source>
        <dbReference type="ARBA" id="ARBA00022448"/>
    </source>
</evidence>
<dbReference type="GO" id="GO:0009306">
    <property type="term" value="P:protein secretion"/>
    <property type="evidence" value="ECO:0007669"/>
    <property type="project" value="UniProtKB-UniRule"/>
</dbReference>
<evidence type="ECO:0000256" key="4">
    <source>
        <dbReference type="ARBA" id="ARBA00022927"/>
    </source>
</evidence>
<dbReference type="STRING" id="222891.NSE_0684"/>
<dbReference type="GO" id="GO:0005886">
    <property type="term" value="C:plasma membrane"/>
    <property type="evidence" value="ECO:0007669"/>
    <property type="project" value="UniProtKB-SubCell"/>
</dbReference>
<evidence type="ECO:0000256" key="6">
    <source>
        <dbReference type="ARBA" id="ARBA00023010"/>
    </source>
</evidence>
<dbReference type="InterPro" id="IPR001901">
    <property type="entry name" value="Translocase_SecE/Sec61-g"/>
</dbReference>
<keyword evidence="6 8" id="KW-0811">Translocation</keyword>
<keyword evidence="3 8" id="KW-0812">Transmembrane</keyword>
<dbReference type="HOGENOM" id="CLU_113663_9_0_5"/>
<dbReference type="HAMAP" id="MF_00422">
    <property type="entry name" value="SecE"/>
    <property type="match status" value="1"/>
</dbReference>
<feature type="transmembrane region" description="Helical" evidence="8">
    <location>
        <begin position="30"/>
        <end position="56"/>
    </location>
</feature>
<dbReference type="GO" id="GO:0006605">
    <property type="term" value="P:protein targeting"/>
    <property type="evidence" value="ECO:0007669"/>
    <property type="project" value="UniProtKB-UniRule"/>
</dbReference>